<reference evidence="2" key="1">
    <citation type="journal article" date="2014" name="Genome Biol. Evol.">
        <title>Pangenome evidence for extensive interdomain horizontal transfer affecting lineage core and shell genes in uncultured planktonic thaumarchaeota and euryarchaeota.</title>
        <authorList>
            <person name="Deschamps P."/>
            <person name="Zivanovic Y."/>
            <person name="Moreira D."/>
            <person name="Rodriguez-Valera F."/>
            <person name="Lopez-Garcia P."/>
        </authorList>
    </citation>
    <scope>NUCLEOTIDE SEQUENCE</scope>
</reference>
<evidence type="ECO:0000313" key="2">
    <source>
        <dbReference type="EMBL" id="AIE97926.1"/>
    </source>
</evidence>
<accession>A0A075G7L5</accession>
<feature type="coiled-coil region" evidence="1">
    <location>
        <begin position="191"/>
        <end position="222"/>
    </location>
</feature>
<proteinExistence type="predicted"/>
<dbReference type="AlphaFoldDB" id="A0A075G7L5"/>
<protein>
    <submittedName>
        <fullName evidence="2">Uncharacterized protein</fullName>
    </submittedName>
</protein>
<sequence>MGETEEFAEALLDQISVELNEEKEIAELSNKITDDKDFPQQFTNMEDFSRQNLLSMSEKVHDFTGLEVSSNIKIEFPDLKEFKLLKGKKVYATKQSSEFVNDLFSAVADENIEAISGLIQRDTAKFLVYSTYAKAYISKISTTYGDYLDSTVFLNKFILSKYPQIILYKQGPPFGSNLEKVDSGYRGALKMTLLEELIHSTQTNLENENRDAAVNVNSINEELASIILDLDESSASNLYEYLQLQTVPDDFPIAKKANLFFMLNPDNFVVNVLGPDVMTYSKVEIDPKISEIVPDLSDIYQRWLSPIQNHHAAFSTMEGIAEFVVQNVLKDDEDFQNYLTTFMGTDFSSYKVRKNMGRDLTEKVFNKFGKTGFRFLIDAPPGTRELKEPDLYLKRDLSTGSKNIQQN</sequence>
<name>A0A075G7L5_9ARCH</name>
<keyword evidence="1" id="KW-0175">Coiled coil</keyword>
<dbReference type="EMBL" id="KF900519">
    <property type="protein sequence ID" value="AIE97926.1"/>
    <property type="molecule type" value="Genomic_DNA"/>
</dbReference>
<evidence type="ECO:0000256" key="1">
    <source>
        <dbReference type="SAM" id="Coils"/>
    </source>
</evidence>
<organism evidence="2">
    <name type="scientific">uncultured marine thaumarchaeote KM3_03_D08</name>
    <dbReference type="NCBI Taxonomy" id="1455960"/>
    <lineage>
        <taxon>Archaea</taxon>
        <taxon>Nitrososphaerota</taxon>
        <taxon>environmental samples</taxon>
    </lineage>
</organism>